<keyword evidence="9 13" id="KW-1133">Transmembrane helix</keyword>
<keyword evidence="10 13" id="KW-0472">Membrane</keyword>
<reference evidence="16" key="1">
    <citation type="journal article" date="2023" name="GigaByte">
        <title>Genome assembly of the bearded iris, Iris pallida Lam.</title>
        <authorList>
            <person name="Bruccoleri R.E."/>
            <person name="Oakeley E.J."/>
            <person name="Faust A.M.E."/>
            <person name="Altorfer M."/>
            <person name="Dessus-Babus S."/>
            <person name="Burckhardt D."/>
            <person name="Oertli M."/>
            <person name="Naumann U."/>
            <person name="Petersen F."/>
            <person name="Wong J."/>
        </authorList>
    </citation>
    <scope>NUCLEOTIDE SEQUENCE</scope>
    <source>
        <strain evidence="16">GSM-AAB239-AS_SAM_17_03QT</strain>
    </source>
</reference>
<dbReference type="PROSITE" id="PS00108">
    <property type="entry name" value="PROTEIN_KINASE_ST"/>
    <property type="match status" value="1"/>
</dbReference>
<dbReference type="GO" id="GO:0004674">
    <property type="term" value="F:protein serine/threonine kinase activity"/>
    <property type="evidence" value="ECO:0007669"/>
    <property type="project" value="UniProtKB-KW"/>
</dbReference>
<evidence type="ECO:0000259" key="15">
    <source>
        <dbReference type="PROSITE" id="PS50011"/>
    </source>
</evidence>
<evidence type="ECO:0000256" key="5">
    <source>
        <dbReference type="ARBA" id="ARBA00022729"/>
    </source>
</evidence>
<keyword evidence="7 16" id="KW-0418">Kinase</keyword>
<evidence type="ECO:0000256" key="14">
    <source>
        <dbReference type="SAM" id="SignalP"/>
    </source>
</evidence>
<dbReference type="GO" id="GO:0030247">
    <property type="term" value="F:polysaccharide binding"/>
    <property type="evidence" value="ECO:0007669"/>
    <property type="project" value="InterPro"/>
</dbReference>
<evidence type="ECO:0000256" key="11">
    <source>
        <dbReference type="ARBA" id="ARBA00023180"/>
    </source>
</evidence>
<feature type="chain" id="PRO_5043915299" evidence="14">
    <location>
        <begin position="35"/>
        <end position="697"/>
    </location>
</feature>
<dbReference type="FunFam" id="3.30.200.20:FF:000178">
    <property type="entry name" value="serine/threonine-protein kinase PBS1-like"/>
    <property type="match status" value="1"/>
</dbReference>
<evidence type="ECO:0000256" key="8">
    <source>
        <dbReference type="ARBA" id="ARBA00022840"/>
    </source>
</evidence>
<dbReference type="SMART" id="SM00220">
    <property type="entry name" value="S_TKc"/>
    <property type="match status" value="1"/>
</dbReference>
<evidence type="ECO:0000256" key="13">
    <source>
        <dbReference type="SAM" id="Phobius"/>
    </source>
</evidence>
<organism evidence="16 17">
    <name type="scientific">Iris pallida</name>
    <name type="common">Sweet iris</name>
    <dbReference type="NCBI Taxonomy" id="29817"/>
    <lineage>
        <taxon>Eukaryota</taxon>
        <taxon>Viridiplantae</taxon>
        <taxon>Streptophyta</taxon>
        <taxon>Embryophyta</taxon>
        <taxon>Tracheophyta</taxon>
        <taxon>Spermatophyta</taxon>
        <taxon>Magnoliopsida</taxon>
        <taxon>Liliopsida</taxon>
        <taxon>Asparagales</taxon>
        <taxon>Iridaceae</taxon>
        <taxon>Iridoideae</taxon>
        <taxon>Irideae</taxon>
        <taxon>Iris</taxon>
    </lineage>
</organism>
<keyword evidence="16" id="KW-0675">Receptor</keyword>
<keyword evidence="8 12" id="KW-0067">ATP-binding</keyword>
<keyword evidence="6 12" id="KW-0547">Nucleotide-binding</keyword>
<evidence type="ECO:0000256" key="6">
    <source>
        <dbReference type="ARBA" id="ARBA00022741"/>
    </source>
</evidence>
<feature type="binding site" evidence="12">
    <location>
        <position position="407"/>
    </location>
    <ligand>
        <name>ATP</name>
        <dbReference type="ChEBI" id="CHEBI:30616"/>
    </ligand>
</feature>
<evidence type="ECO:0000256" key="12">
    <source>
        <dbReference type="PROSITE-ProRule" id="PRU10141"/>
    </source>
</evidence>
<keyword evidence="3" id="KW-0808">Transferase</keyword>
<protein>
    <submittedName>
        <fullName evidence="16">LEAF RUST 10 DISEASE-RESISTANCE LOCUS RECEPTOR-LIKE PROTEIN KINASE-like 2.5</fullName>
    </submittedName>
</protein>
<keyword evidence="17" id="KW-1185">Reference proteome</keyword>
<dbReference type="Pfam" id="PF00069">
    <property type="entry name" value="Pkinase"/>
    <property type="match status" value="1"/>
</dbReference>
<dbReference type="InterPro" id="IPR011009">
    <property type="entry name" value="Kinase-like_dom_sf"/>
</dbReference>
<reference evidence="16" key="2">
    <citation type="submission" date="2023-04" db="EMBL/GenBank/DDBJ databases">
        <authorList>
            <person name="Bruccoleri R.E."/>
            <person name="Oakeley E.J."/>
            <person name="Faust A.-M."/>
            <person name="Dessus-Babus S."/>
            <person name="Altorfer M."/>
            <person name="Burckhardt D."/>
            <person name="Oertli M."/>
            <person name="Naumann U."/>
            <person name="Petersen F."/>
            <person name="Wong J."/>
        </authorList>
    </citation>
    <scope>NUCLEOTIDE SEQUENCE</scope>
    <source>
        <strain evidence="16">GSM-AAB239-AS_SAM_17_03QT</strain>
        <tissue evidence="16">Leaf</tissue>
    </source>
</reference>
<name>A0AAX6FCZ6_IRIPA</name>
<comment type="caution">
    <text evidence="16">The sequence shown here is derived from an EMBL/GenBank/DDBJ whole genome shotgun (WGS) entry which is preliminary data.</text>
</comment>
<evidence type="ECO:0000256" key="7">
    <source>
        <dbReference type="ARBA" id="ARBA00022777"/>
    </source>
</evidence>
<evidence type="ECO:0000256" key="4">
    <source>
        <dbReference type="ARBA" id="ARBA00022692"/>
    </source>
</evidence>
<keyword evidence="5 14" id="KW-0732">Signal</keyword>
<dbReference type="EMBL" id="JANAVB010029818">
    <property type="protein sequence ID" value="KAJ6814186.1"/>
    <property type="molecule type" value="Genomic_DNA"/>
</dbReference>
<feature type="signal peptide" evidence="14">
    <location>
        <begin position="1"/>
        <end position="34"/>
    </location>
</feature>
<accession>A0AAX6FCZ6</accession>
<keyword evidence="4 13" id="KW-0812">Transmembrane</keyword>
<dbReference type="PROSITE" id="PS00107">
    <property type="entry name" value="PROTEIN_KINASE_ATP"/>
    <property type="match status" value="1"/>
</dbReference>
<evidence type="ECO:0000313" key="16">
    <source>
        <dbReference type="EMBL" id="KAJ6814186.1"/>
    </source>
</evidence>
<dbReference type="AlphaFoldDB" id="A0AAX6FCZ6"/>
<dbReference type="InterPro" id="IPR017441">
    <property type="entry name" value="Protein_kinase_ATP_BS"/>
</dbReference>
<dbReference type="Proteomes" id="UP001140949">
    <property type="component" value="Unassembled WGS sequence"/>
</dbReference>
<dbReference type="GO" id="GO:0005524">
    <property type="term" value="F:ATP binding"/>
    <property type="evidence" value="ECO:0007669"/>
    <property type="project" value="UniProtKB-UniRule"/>
</dbReference>
<dbReference type="InterPro" id="IPR000719">
    <property type="entry name" value="Prot_kinase_dom"/>
</dbReference>
<gene>
    <name evidence="16" type="ORF">M6B38_140315</name>
</gene>
<sequence>MMRPTTSSAKYNSRRFLSSCLLYFLLFFHRRSQGRQHEDQYGCPSTFCGNISISYPFRLRGGESSACTDPLPLFELVCEANKAVLYDHHLPYENRYYVKEISYDNMTVRLVDADLASGDCRLPRRNSSVDMYTLLNGIRFSEVEWTTWVTFVSCSREINGTRHASYIRLPCLSTNDTNIVYAVFGAYSLDDLEPSCHSTAFTRADYHTDPYGTTYLLEQSDFFKLLQKGFLLSWDTGYYKGRWRDSIELLSAFRDISLCTELISSPPLTMLDRVLFLFHVEANFFSCLAFVSHPARTRPHNFYLAYSVAVILVVLLDIVLIHCIVIRFIVAPVTVLVFLAYKSWRSYVPIDLVEKFLQNQGKLSPARYSYLQLVRMTDNFRDKLGQGGFGSVFKGRLPAGGHLVAVKMLLGNSGSCNGEDFINEVSTVGRIHHLNIVRLVGFCSEGTKRALVYEYMPNGSLDKYIFSSSNGRYFAMEKLNQIALAVAKGIDYLHRGCDMRILHFDIKPQNILLDHGFVPKLSDFGLAKLYPKDCSLVSMSAVRGTIGYIAPEQVSRSFGVISYKSDVYSFGMLLMEMAGGRRNVNRNVDNSSQVYYPSWIYDRLQQMELGLEICHVEIDGMERKLCKVGLWCIQMRPSDRPSMSRVIEMLEEDDADALPMPPKPFLSNSLPISIQQYSDATGSSFTELSIISEDIRQ</sequence>
<dbReference type="InterPro" id="IPR008271">
    <property type="entry name" value="Ser/Thr_kinase_AS"/>
</dbReference>
<evidence type="ECO:0000256" key="1">
    <source>
        <dbReference type="ARBA" id="ARBA00004479"/>
    </source>
</evidence>
<feature type="transmembrane region" description="Helical" evidence="13">
    <location>
        <begin position="303"/>
        <end position="330"/>
    </location>
</feature>
<dbReference type="PANTHER" id="PTHR27009">
    <property type="entry name" value="RUST RESISTANCE KINASE LR10-RELATED"/>
    <property type="match status" value="1"/>
</dbReference>
<dbReference type="SUPFAM" id="SSF56112">
    <property type="entry name" value="Protein kinase-like (PK-like)"/>
    <property type="match status" value="1"/>
</dbReference>
<dbReference type="Pfam" id="PF13947">
    <property type="entry name" value="GUB_WAK_bind"/>
    <property type="match status" value="1"/>
</dbReference>
<evidence type="ECO:0000256" key="9">
    <source>
        <dbReference type="ARBA" id="ARBA00022989"/>
    </source>
</evidence>
<proteinExistence type="predicted"/>
<dbReference type="FunFam" id="1.10.510.10:FF:000590">
    <property type="entry name" value="PR5-like receptor kinase"/>
    <property type="match status" value="1"/>
</dbReference>
<dbReference type="Gene3D" id="3.30.200.20">
    <property type="entry name" value="Phosphorylase Kinase, domain 1"/>
    <property type="match status" value="1"/>
</dbReference>
<keyword evidence="11" id="KW-0325">Glycoprotein</keyword>
<dbReference type="Gene3D" id="1.10.510.10">
    <property type="entry name" value="Transferase(Phosphotransferase) domain 1"/>
    <property type="match status" value="1"/>
</dbReference>
<evidence type="ECO:0000313" key="17">
    <source>
        <dbReference type="Proteomes" id="UP001140949"/>
    </source>
</evidence>
<comment type="subcellular location">
    <subcellularLocation>
        <location evidence="1">Membrane</location>
        <topology evidence="1">Single-pass type I membrane protein</topology>
    </subcellularLocation>
</comment>
<feature type="domain" description="Protein kinase" evidence="15">
    <location>
        <begin position="378"/>
        <end position="666"/>
    </location>
</feature>
<evidence type="ECO:0000256" key="3">
    <source>
        <dbReference type="ARBA" id="ARBA00022679"/>
    </source>
</evidence>
<dbReference type="InterPro" id="IPR025287">
    <property type="entry name" value="WAK_GUB"/>
</dbReference>
<dbReference type="InterPro" id="IPR045874">
    <property type="entry name" value="LRK10/LRL21-25-like"/>
</dbReference>
<evidence type="ECO:0000256" key="10">
    <source>
        <dbReference type="ARBA" id="ARBA00023136"/>
    </source>
</evidence>
<evidence type="ECO:0000256" key="2">
    <source>
        <dbReference type="ARBA" id="ARBA00022527"/>
    </source>
</evidence>
<dbReference type="GO" id="GO:0016020">
    <property type="term" value="C:membrane"/>
    <property type="evidence" value="ECO:0007669"/>
    <property type="project" value="UniProtKB-SubCell"/>
</dbReference>
<keyword evidence="2" id="KW-0723">Serine/threonine-protein kinase</keyword>
<dbReference type="PROSITE" id="PS50011">
    <property type="entry name" value="PROTEIN_KINASE_DOM"/>
    <property type="match status" value="1"/>
</dbReference>